<dbReference type="RefSeq" id="WP_335959797.1">
    <property type="nucleotide sequence ID" value="NZ_JAXBLX010000007.1"/>
</dbReference>
<dbReference type="Pfam" id="PF13072">
    <property type="entry name" value="MciZ"/>
    <property type="match status" value="1"/>
</dbReference>
<gene>
    <name evidence="2" type="primary">mciZ</name>
    <name evidence="2" type="ORF">ACFFHM_23445</name>
</gene>
<evidence type="ECO:0000313" key="3">
    <source>
        <dbReference type="Proteomes" id="UP001589838"/>
    </source>
</evidence>
<evidence type="ECO:0000313" key="2">
    <source>
        <dbReference type="EMBL" id="MFC0473378.1"/>
    </source>
</evidence>
<proteinExistence type="predicted"/>
<accession>A0ABV6KJ70</accession>
<sequence length="71" mass="7924">MKIYIHQQGVIMAGKAWEIQAKLKQMRASFHTLEEWVDTVYSNGSQSNPNLTASATAQKNKGSASYLRPIV</sequence>
<evidence type="ECO:0000256" key="1">
    <source>
        <dbReference type="SAM" id="MobiDB-lite"/>
    </source>
</evidence>
<protein>
    <submittedName>
        <fullName evidence="2">Z-ring formation inhibitor MciZ</fullName>
    </submittedName>
</protein>
<reference evidence="2 3" key="1">
    <citation type="submission" date="2024-09" db="EMBL/GenBank/DDBJ databases">
        <authorList>
            <person name="Sun Q."/>
            <person name="Mori K."/>
        </authorList>
    </citation>
    <scope>NUCLEOTIDE SEQUENCE [LARGE SCALE GENOMIC DNA]</scope>
    <source>
        <strain evidence="2 3">NCAIM B.02610</strain>
    </source>
</reference>
<dbReference type="Proteomes" id="UP001589838">
    <property type="component" value="Unassembled WGS sequence"/>
</dbReference>
<dbReference type="EMBL" id="JBHLUX010000093">
    <property type="protein sequence ID" value="MFC0473378.1"/>
    <property type="molecule type" value="Genomic_DNA"/>
</dbReference>
<comment type="caution">
    <text evidence="2">The sequence shown here is derived from an EMBL/GenBank/DDBJ whole genome shotgun (WGS) entry which is preliminary data.</text>
</comment>
<dbReference type="InterPro" id="IPR025177">
    <property type="entry name" value="MciZ"/>
</dbReference>
<feature type="compositionally biased region" description="Polar residues" evidence="1">
    <location>
        <begin position="50"/>
        <end position="63"/>
    </location>
</feature>
<keyword evidence="3" id="KW-1185">Reference proteome</keyword>
<organism evidence="2 3">
    <name type="scientific">Halalkalibacter kiskunsagensis</name>
    <dbReference type="NCBI Taxonomy" id="1548599"/>
    <lineage>
        <taxon>Bacteria</taxon>
        <taxon>Bacillati</taxon>
        <taxon>Bacillota</taxon>
        <taxon>Bacilli</taxon>
        <taxon>Bacillales</taxon>
        <taxon>Bacillaceae</taxon>
        <taxon>Halalkalibacter</taxon>
    </lineage>
</organism>
<feature type="region of interest" description="Disordered" evidence="1">
    <location>
        <begin position="50"/>
        <end position="71"/>
    </location>
</feature>
<name>A0ABV6KJ70_9BACI</name>